<dbReference type="AlphaFoldDB" id="A0A9C7QWX5"/>
<evidence type="ECO:0000256" key="1">
    <source>
        <dbReference type="SAM" id="Phobius"/>
    </source>
</evidence>
<dbReference type="EMBL" id="DPSM01000017">
    <property type="protein sequence ID" value="HCK00802.1"/>
    <property type="molecule type" value="Genomic_DNA"/>
</dbReference>
<evidence type="ECO:0000313" key="2">
    <source>
        <dbReference type="EMBL" id="HCK00802.1"/>
    </source>
</evidence>
<proteinExistence type="predicted"/>
<gene>
    <name evidence="2" type="ORF">DHV72_12345</name>
</gene>
<keyword evidence="1" id="KW-0812">Transmembrane</keyword>
<organism evidence="2 3">
    <name type="scientific">Serratia grimesii</name>
    <dbReference type="NCBI Taxonomy" id="82995"/>
    <lineage>
        <taxon>Bacteria</taxon>
        <taxon>Pseudomonadati</taxon>
        <taxon>Pseudomonadota</taxon>
        <taxon>Gammaproteobacteria</taxon>
        <taxon>Enterobacterales</taxon>
        <taxon>Yersiniaceae</taxon>
        <taxon>Serratia</taxon>
    </lineage>
</organism>
<protein>
    <submittedName>
        <fullName evidence="2">Uncharacterized protein</fullName>
    </submittedName>
</protein>
<dbReference type="Proteomes" id="UP000262210">
    <property type="component" value="Unassembled WGS sequence"/>
</dbReference>
<keyword evidence="1" id="KW-0472">Membrane</keyword>
<sequence length="77" mass="8527">MHISNASNLAITGGFIRLCAILFVVLFMVHFHADAQGINSPIAHSSTLQPQLQTVVSDVCSRFKPRIKKQLRRLVAL</sequence>
<keyword evidence="1" id="KW-1133">Transmembrane helix</keyword>
<accession>A0A9C7QWX5</accession>
<evidence type="ECO:0000313" key="3">
    <source>
        <dbReference type="Proteomes" id="UP000262210"/>
    </source>
</evidence>
<feature type="transmembrane region" description="Helical" evidence="1">
    <location>
        <begin position="6"/>
        <end position="29"/>
    </location>
</feature>
<comment type="caution">
    <text evidence="2">The sequence shown here is derived from an EMBL/GenBank/DDBJ whole genome shotgun (WGS) entry which is preliminary data.</text>
</comment>
<reference evidence="2 3" key="1">
    <citation type="journal article" date="2018" name="Nat. Biotechnol.">
        <title>A standardized bacterial taxonomy based on genome phylogeny substantially revises the tree of life.</title>
        <authorList>
            <person name="Parks D.H."/>
            <person name="Chuvochina M."/>
            <person name="Waite D.W."/>
            <person name="Rinke C."/>
            <person name="Skarshewski A."/>
            <person name="Chaumeil P.A."/>
            <person name="Hugenholtz P."/>
        </authorList>
    </citation>
    <scope>NUCLEOTIDE SEQUENCE [LARGE SCALE GENOMIC DNA]</scope>
    <source>
        <strain evidence="2">UBA11264</strain>
    </source>
</reference>
<name>A0A9C7QWX5_9GAMM</name>